<name>A0A0C2YT05_9AGAM</name>
<feature type="non-terminal residue" evidence="1">
    <location>
        <position position="1"/>
    </location>
</feature>
<dbReference type="InParanoid" id="A0A0C2YT05"/>
<dbReference type="HOGENOM" id="CLU_090544_0_0_1"/>
<dbReference type="OrthoDB" id="3046524at2759"/>
<dbReference type="EMBL" id="KN822198">
    <property type="protein sequence ID" value="KIM52833.1"/>
    <property type="molecule type" value="Genomic_DNA"/>
</dbReference>
<sequence length="225" mass="24570">PSGLPTSENLRGREILKIFVVSNNIHQGGRALQVVLPGFEDLENSEKLLVMRVVVQLGRGECARVEGDRPNLAIGTGDGQDTSDCIVRSVGFDGDWGARLIVSKDGSSCEGLLQPIEGVSTVLGEVPGGILPSKLIIEYEAMVEVCKAKEGLDILHLAWFGPITNSSDFVLRHCQTVRGEKVSEVFHRVRMELTLFGFSKELVLAQALKHFPNVFDVVLHIVQID</sequence>
<gene>
    <name evidence="1" type="ORF">SCLCIDRAFT_140235</name>
</gene>
<accession>A0A0C2YT05</accession>
<organism evidence="1 2">
    <name type="scientific">Scleroderma citrinum Foug A</name>
    <dbReference type="NCBI Taxonomy" id="1036808"/>
    <lineage>
        <taxon>Eukaryota</taxon>
        <taxon>Fungi</taxon>
        <taxon>Dikarya</taxon>
        <taxon>Basidiomycota</taxon>
        <taxon>Agaricomycotina</taxon>
        <taxon>Agaricomycetes</taxon>
        <taxon>Agaricomycetidae</taxon>
        <taxon>Boletales</taxon>
        <taxon>Sclerodermatineae</taxon>
        <taxon>Sclerodermataceae</taxon>
        <taxon>Scleroderma</taxon>
    </lineage>
</organism>
<evidence type="ECO:0000313" key="2">
    <source>
        <dbReference type="Proteomes" id="UP000053989"/>
    </source>
</evidence>
<dbReference type="Proteomes" id="UP000053989">
    <property type="component" value="Unassembled WGS sequence"/>
</dbReference>
<evidence type="ECO:0000313" key="1">
    <source>
        <dbReference type="EMBL" id="KIM52833.1"/>
    </source>
</evidence>
<reference evidence="1 2" key="1">
    <citation type="submission" date="2014-04" db="EMBL/GenBank/DDBJ databases">
        <authorList>
            <consortium name="DOE Joint Genome Institute"/>
            <person name="Kuo A."/>
            <person name="Kohler A."/>
            <person name="Nagy L.G."/>
            <person name="Floudas D."/>
            <person name="Copeland A."/>
            <person name="Barry K.W."/>
            <person name="Cichocki N."/>
            <person name="Veneault-Fourrey C."/>
            <person name="LaButti K."/>
            <person name="Lindquist E.A."/>
            <person name="Lipzen A."/>
            <person name="Lundell T."/>
            <person name="Morin E."/>
            <person name="Murat C."/>
            <person name="Sun H."/>
            <person name="Tunlid A."/>
            <person name="Henrissat B."/>
            <person name="Grigoriev I.V."/>
            <person name="Hibbett D.S."/>
            <person name="Martin F."/>
            <person name="Nordberg H.P."/>
            <person name="Cantor M.N."/>
            <person name="Hua S.X."/>
        </authorList>
    </citation>
    <scope>NUCLEOTIDE SEQUENCE [LARGE SCALE GENOMIC DNA]</scope>
    <source>
        <strain evidence="1 2">Foug A</strain>
    </source>
</reference>
<dbReference type="AlphaFoldDB" id="A0A0C2YT05"/>
<proteinExistence type="predicted"/>
<reference evidence="2" key="2">
    <citation type="submission" date="2015-01" db="EMBL/GenBank/DDBJ databases">
        <title>Evolutionary Origins and Diversification of the Mycorrhizal Mutualists.</title>
        <authorList>
            <consortium name="DOE Joint Genome Institute"/>
            <consortium name="Mycorrhizal Genomics Consortium"/>
            <person name="Kohler A."/>
            <person name="Kuo A."/>
            <person name="Nagy L.G."/>
            <person name="Floudas D."/>
            <person name="Copeland A."/>
            <person name="Barry K.W."/>
            <person name="Cichocki N."/>
            <person name="Veneault-Fourrey C."/>
            <person name="LaButti K."/>
            <person name="Lindquist E.A."/>
            <person name="Lipzen A."/>
            <person name="Lundell T."/>
            <person name="Morin E."/>
            <person name="Murat C."/>
            <person name="Riley R."/>
            <person name="Ohm R."/>
            <person name="Sun H."/>
            <person name="Tunlid A."/>
            <person name="Henrissat B."/>
            <person name="Grigoriev I.V."/>
            <person name="Hibbett D.S."/>
            <person name="Martin F."/>
        </authorList>
    </citation>
    <scope>NUCLEOTIDE SEQUENCE [LARGE SCALE GENOMIC DNA]</scope>
    <source>
        <strain evidence="2">Foug A</strain>
    </source>
</reference>
<protein>
    <submittedName>
        <fullName evidence="1">Uncharacterized protein</fullName>
    </submittedName>
</protein>
<keyword evidence="2" id="KW-1185">Reference proteome</keyword>